<evidence type="ECO:0000313" key="1">
    <source>
        <dbReference type="EMBL" id="CDW48129.1"/>
    </source>
</evidence>
<reference evidence="1" key="1">
    <citation type="submission" date="2014-05" db="EMBL/GenBank/DDBJ databases">
        <authorList>
            <person name="Chronopoulou M."/>
        </authorList>
    </citation>
    <scope>NUCLEOTIDE SEQUENCE</scope>
    <source>
        <tissue evidence="1">Whole organism</tissue>
    </source>
</reference>
<organism evidence="1">
    <name type="scientific">Lepeophtheirus salmonis</name>
    <name type="common">Salmon louse</name>
    <name type="synonym">Caligus salmonis</name>
    <dbReference type="NCBI Taxonomy" id="72036"/>
    <lineage>
        <taxon>Eukaryota</taxon>
        <taxon>Metazoa</taxon>
        <taxon>Ecdysozoa</taxon>
        <taxon>Arthropoda</taxon>
        <taxon>Crustacea</taxon>
        <taxon>Multicrustacea</taxon>
        <taxon>Hexanauplia</taxon>
        <taxon>Copepoda</taxon>
        <taxon>Siphonostomatoida</taxon>
        <taxon>Caligidae</taxon>
        <taxon>Lepeophtheirus</taxon>
    </lineage>
</organism>
<feature type="non-terminal residue" evidence="1">
    <location>
        <position position="1"/>
    </location>
</feature>
<proteinExistence type="predicted"/>
<protein>
    <submittedName>
        <fullName evidence="1">Uncharacterized protein</fullName>
    </submittedName>
</protein>
<sequence length="89" mass="10122">QGRLPAGGDARPYHQRVRLLVPEHSTLVQENVFYGQTQHQVVVSQLYVEDLLVSAHDLNLRSRIEELQKHLCPVRLLAIVASPRSCHFS</sequence>
<dbReference type="EMBL" id="HACA01030768">
    <property type="protein sequence ID" value="CDW48129.1"/>
    <property type="molecule type" value="Transcribed_RNA"/>
</dbReference>
<name>A0A0K2VCA6_LEPSM</name>
<accession>A0A0K2VCA6</accession>
<dbReference type="AlphaFoldDB" id="A0A0K2VCA6"/>